<feature type="region of interest" description="Disordered" evidence="1">
    <location>
        <begin position="239"/>
        <end position="339"/>
    </location>
</feature>
<feature type="compositionally biased region" description="Low complexity" evidence="1">
    <location>
        <begin position="294"/>
        <end position="305"/>
    </location>
</feature>
<comment type="caution">
    <text evidence="2">The sequence shown here is derived from an EMBL/GenBank/DDBJ whole genome shotgun (WGS) entry which is preliminary data.</text>
</comment>
<accession>A0AAV4I7J3</accession>
<dbReference type="Proteomes" id="UP000762676">
    <property type="component" value="Unassembled WGS sequence"/>
</dbReference>
<keyword evidence="3" id="KW-1185">Reference proteome</keyword>
<feature type="compositionally biased region" description="Low complexity" evidence="1">
    <location>
        <begin position="275"/>
        <end position="285"/>
    </location>
</feature>
<evidence type="ECO:0000256" key="1">
    <source>
        <dbReference type="SAM" id="MobiDB-lite"/>
    </source>
</evidence>
<dbReference type="EMBL" id="BMAT01002388">
    <property type="protein sequence ID" value="GFS05890.1"/>
    <property type="molecule type" value="Genomic_DNA"/>
</dbReference>
<feature type="region of interest" description="Disordered" evidence="1">
    <location>
        <begin position="162"/>
        <end position="207"/>
    </location>
</feature>
<protein>
    <submittedName>
        <fullName evidence="2">Uncharacterized protein</fullName>
    </submittedName>
</protein>
<feature type="region of interest" description="Disordered" evidence="1">
    <location>
        <begin position="402"/>
        <end position="422"/>
    </location>
</feature>
<feature type="compositionally biased region" description="Polar residues" evidence="1">
    <location>
        <begin position="404"/>
        <end position="422"/>
    </location>
</feature>
<name>A0AAV4I7J3_9GAST</name>
<dbReference type="AlphaFoldDB" id="A0AAV4I7J3"/>
<organism evidence="2 3">
    <name type="scientific">Elysia marginata</name>
    <dbReference type="NCBI Taxonomy" id="1093978"/>
    <lineage>
        <taxon>Eukaryota</taxon>
        <taxon>Metazoa</taxon>
        <taxon>Spiralia</taxon>
        <taxon>Lophotrochozoa</taxon>
        <taxon>Mollusca</taxon>
        <taxon>Gastropoda</taxon>
        <taxon>Heterobranchia</taxon>
        <taxon>Euthyneura</taxon>
        <taxon>Panpulmonata</taxon>
        <taxon>Sacoglossa</taxon>
        <taxon>Placobranchoidea</taxon>
        <taxon>Plakobranchidae</taxon>
        <taxon>Elysia</taxon>
    </lineage>
</organism>
<proteinExistence type="predicted"/>
<gene>
    <name evidence="2" type="ORF">ElyMa_001210700</name>
</gene>
<feature type="compositionally biased region" description="Basic and acidic residues" evidence="1">
    <location>
        <begin position="308"/>
        <end position="319"/>
    </location>
</feature>
<feature type="compositionally biased region" description="Polar residues" evidence="1">
    <location>
        <begin position="162"/>
        <end position="178"/>
    </location>
</feature>
<evidence type="ECO:0000313" key="3">
    <source>
        <dbReference type="Proteomes" id="UP000762676"/>
    </source>
</evidence>
<reference evidence="2 3" key="1">
    <citation type="journal article" date="2021" name="Elife">
        <title>Chloroplast acquisition without the gene transfer in kleptoplastic sea slugs, Plakobranchus ocellatus.</title>
        <authorList>
            <person name="Maeda T."/>
            <person name="Takahashi S."/>
            <person name="Yoshida T."/>
            <person name="Shimamura S."/>
            <person name="Takaki Y."/>
            <person name="Nagai Y."/>
            <person name="Toyoda A."/>
            <person name="Suzuki Y."/>
            <person name="Arimoto A."/>
            <person name="Ishii H."/>
            <person name="Satoh N."/>
            <person name="Nishiyama T."/>
            <person name="Hasebe M."/>
            <person name="Maruyama T."/>
            <person name="Minagawa J."/>
            <person name="Obokata J."/>
            <person name="Shigenobu S."/>
        </authorList>
    </citation>
    <scope>NUCLEOTIDE SEQUENCE [LARGE SCALE GENOMIC DNA]</scope>
</reference>
<sequence length="422" mass="45166">MYSVCTVAASPKLLQQLPQGCQSSHAAPADKCRSDPSPAMPGVPQKDGLPGGSKAERAPHGRTTSKTSSDDDHQRRVSNPEPQLRRTPDGIQCVCSKCRRRNRQPESGAACRSGGDIGLMKLQQSRSSRLRRYSLPVQHPPPAQPNRVRSNQNRVTWPASLATESQPIASGDSSPNKASHNKPEKDVPEASSYCPGSRGPGSQVYRREHSYPVYDAQSHRISRIADGRDADLTASIIASCDRNRPPGGYSSMARTERDVLVRPMEGIENARVAPNSREGSNSHSRSSTRRRRSSQTSGRSGGHSQAGSERDLTQSRRVSDNTSSAARGRADHAGGGGGYMHITNRHVSINYDNSTATATSVLTTTTPQQPAWLPPSAPPGEAEVQPVRLTGMLGETRVQVCGTRPNTRSGAGTACSPSLVSS</sequence>
<evidence type="ECO:0000313" key="2">
    <source>
        <dbReference type="EMBL" id="GFS05890.1"/>
    </source>
</evidence>
<feature type="region of interest" description="Disordered" evidence="1">
    <location>
        <begin position="19"/>
        <end position="117"/>
    </location>
</feature>